<name>A0A0F9IDR1_9ZZZZ</name>
<reference evidence="1" key="1">
    <citation type="journal article" date="2015" name="Nature">
        <title>Complex archaea that bridge the gap between prokaryotes and eukaryotes.</title>
        <authorList>
            <person name="Spang A."/>
            <person name="Saw J.H."/>
            <person name="Jorgensen S.L."/>
            <person name="Zaremba-Niedzwiedzka K."/>
            <person name="Martijn J."/>
            <person name="Lind A.E."/>
            <person name="van Eijk R."/>
            <person name="Schleper C."/>
            <person name="Guy L."/>
            <person name="Ettema T.J."/>
        </authorList>
    </citation>
    <scope>NUCLEOTIDE SEQUENCE</scope>
</reference>
<accession>A0A0F9IDR1</accession>
<organism evidence="1">
    <name type="scientific">marine sediment metagenome</name>
    <dbReference type="NCBI Taxonomy" id="412755"/>
    <lineage>
        <taxon>unclassified sequences</taxon>
        <taxon>metagenomes</taxon>
        <taxon>ecological metagenomes</taxon>
    </lineage>
</organism>
<evidence type="ECO:0000313" key="1">
    <source>
        <dbReference type="EMBL" id="KKL85542.1"/>
    </source>
</evidence>
<comment type="caution">
    <text evidence="1">The sequence shown here is derived from an EMBL/GenBank/DDBJ whole genome shotgun (WGS) entry which is preliminary data.</text>
</comment>
<dbReference type="EMBL" id="LAZR01021376">
    <property type="protein sequence ID" value="KKL85542.1"/>
    <property type="molecule type" value="Genomic_DNA"/>
</dbReference>
<proteinExistence type="predicted"/>
<protein>
    <submittedName>
        <fullName evidence="1">Uncharacterized protein</fullName>
    </submittedName>
</protein>
<dbReference type="AlphaFoldDB" id="A0A0F9IDR1"/>
<gene>
    <name evidence="1" type="ORF">LCGC14_1953690</name>
</gene>
<sequence>MGSVETALLMELVVVPVVRKLMQRRGVTGVTKENLENLKVRDVKKMLISLKENPGLLSEINEDIADGIDNIAGPFVDAFKSILISCTGGVVLEDGT</sequence>